<comment type="caution">
    <text evidence="4">The sequence shown here is derived from an EMBL/GenBank/DDBJ whole genome shotgun (WGS) entry which is preliminary data.</text>
</comment>
<dbReference type="OrthoDB" id="9807502at2"/>
<comment type="catalytic activity">
    <reaction evidence="3">
        <text>L-arginine + H2O = L-citrulline + NH4(+)</text>
        <dbReference type="Rhea" id="RHEA:19597"/>
        <dbReference type="ChEBI" id="CHEBI:15377"/>
        <dbReference type="ChEBI" id="CHEBI:28938"/>
        <dbReference type="ChEBI" id="CHEBI:32682"/>
        <dbReference type="ChEBI" id="CHEBI:57743"/>
        <dbReference type="EC" id="3.5.3.6"/>
    </reaction>
</comment>
<evidence type="ECO:0000313" key="4">
    <source>
        <dbReference type="EMBL" id="PVZ09884.1"/>
    </source>
</evidence>
<sequence>MQHIQPHVTNETAKLCTVVLGLPDSTGGAPAATETYDAKSYESVIRGVYPTDEDIKREMDAVLEVLLRHGVEVLRPDPIENYNQIFARDVAFVIEDKLFISNLISDRARESEAFAPIWQRVGRSNLEQLPEDIHVEGGDVLLYNDILFIGTYFGSDYSSYKTARTNKRAVDFFREYFPHKTIIPIELIKHDTDPMRSVLHLDCAFQPVSRGRAIVYKEGMLHRENFGLIREIFGGDENLFEITPLEAYLMNTNIFSLSPDTIISERNFVRLNQHLRQAWDMTVEEVPYYEVSKQGGLLRCSTMPLVRE</sequence>
<protein>
    <recommendedName>
        <fullName evidence="2">arginine deiminase</fullName>
        <ecNumber evidence="2">3.5.3.6</ecNumber>
    </recommendedName>
</protein>
<dbReference type="EC" id="3.5.3.6" evidence="2"/>
<dbReference type="RefSeq" id="WP_116679381.1">
    <property type="nucleotide sequence ID" value="NZ_QEKY01000008.1"/>
</dbReference>
<dbReference type="SUPFAM" id="SSF55909">
    <property type="entry name" value="Pentein"/>
    <property type="match status" value="1"/>
</dbReference>
<dbReference type="Pfam" id="PF19420">
    <property type="entry name" value="DDAH_eukar"/>
    <property type="match status" value="1"/>
</dbReference>
<name>A0A2U1FCK5_9PORP</name>
<reference evidence="4 5" key="1">
    <citation type="submission" date="2018-04" db="EMBL/GenBank/DDBJ databases">
        <title>Genomic Encyclopedia of Type Strains, Phase IV (KMG-IV): sequencing the most valuable type-strain genomes for metagenomic binning, comparative biology and taxonomic classification.</title>
        <authorList>
            <person name="Goeker M."/>
        </authorList>
    </citation>
    <scope>NUCLEOTIDE SEQUENCE [LARGE SCALE GENOMIC DNA]</scope>
    <source>
        <strain evidence="4 5">DSM 28520</strain>
    </source>
</reference>
<dbReference type="GO" id="GO:0016990">
    <property type="term" value="F:arginine deiminase activity"/>
    <property type="evidence" value="ECO:0007669"/>
    <property type="project" value="UniProtKB-EC"/>
</dbReference>
<evidence type="ECO:0000256" key="3">
    <source>
        <dbReference type="ARBA" id="ARBA00049429"/>
    </source>
</evidence>
<dbReference type="PANTHER" id="PTHR47271:SF2">
    <property type="entry name" value="ARGININE DEIMINASE"/>
    <property type="match status" value="1"/>
</dbReference>
<dbReference type="AlphaFoldDB" id="A0A2U1FCK5"/>
<keyword evidence="4" id="KW-0378">Hydrolase</keyword>
<dbReference type="EMBL" id="QEKY01000008">
    <property type="protein sequence ID" value="PVZ09884.1"/>
    <property type="molecule type" value="Genomic_DNA"/>
</dbReference>
<keyword evidence="5" id="KW-1185">Reference proteome</keyword>
<organism evidence="4 5">
    <name type="scientific">Porphyromonas loveana</name>
    <dbReference type="NCBI Taxonomy" id="1884669"/>
    <lineage>
        <taxon>Bacteria</taxon>
        <taxon>Pseudomonadati</taxon>
        <taxon>Bacteroidota</taxon>
        <taxon>Bacteroidia</taxon>
        <taxon>Bacteroidales</taxon>
        <taxon>Porphyromonadaceae</taxon>
        <taxon>Porphyromonas</taxon>
    </lineage>
</organism>
<evidence type="ECO:0000313" key="5">
    <source>
        <dbReference type="Proteomes" id="UP000245462"/>
    </source>
</evidence>
<dbReference type="PANTHER" id="PTHR47271">
    <property type="entry name" value="ARGININE DEIMINASE"/>
    <property type="match status" value="1"/>
</dbReference>
<dbReference type="GO" id="GO:0019546">
    <property type="term" value="P:L-arginine deiminase pathway"/>
    <property type="evidence" value="ECO:0007669"/>
    <property type="project" value="TreeGrafter"/>
</dbReference>
<gene>
    <name evidence="4" type="ORF">C7382_10873</name>
</gene>
<dbReference type="Gene3D" id="3.75.10.10">
    <property type="entry name" value="L-arginine/glycine Amidinotransferase, Chain A"/>
    <property type="match status" value="1"/>
</dbReference>
<comment type="pathway">
    <text evidence="1">Amino-acid degradation; L-arginine degradation via ADI pathway; carbamoyl phosphate from L-arginine: step 1/2.</text>
</comment>
<evidence type="ECO:0000256" key="1">
    <source>
        <dbReference type="ARBA" id="ARBA00005213"/>
    </source>
</evidence>
<evidence type="ECO:0000256" key="2">
    <source>
        <dbReference type="ARBA" id="ARBA00012171"/>
    </source>
</evidence>
<dbReference type="GeneID" id="94550852"/>
<proteinExistence type="predicted"/>
<dbReference type="Proteomes" id="UP000245462">
    <property type="component" value="Unassembled WGS sequence"/>
</dbReference>
<accession>A0A2U1FCK5</accession>